<feature type="transmembrane region" description="Helical" evidence="2">
    <location>
        <begin position="182"/>
        <end position="200"/>
    </location>
</feature>
<gene>
    <name evidence="3" type="primary">tnmE5</name>
</gene>
<evidence type="ECO:0000256" key="2">
    <source>
        <dbReference type="SAM" id="Phobius"/>
    </source>
</evidence>
<keyword evidence="2" id="KW-0812">Transmembrane</keyword>
<keyword evidence="2" id="KW-1133">Transmembrane helix</keyword>
<dbReference type="AlphaFoldDB" id="A0A125SA08"/>
<dbReference type="RefSeq" id="WP_073759221.1">
    <property type="nucleotide sequence ID" value="NZ_LIYH01000008.1"/>
</dbReference>
<reference evidence="3" key="1">
    <citation type="journal article" date="2016" name="MBio">
        <title>Strain Prioritization and Genome Mining for Enediyne Natural Products.</title>
        <authorList>
            <person name="Yan X."/>
            <person name="Ge H."/>
            <person name="Huang T."/>
            <person name="Hindra"/>
            <person name="Yang D."/>
            <person name="Teng Q."/>
            <person name="Crnovcic I."/>
            <person name="Li X."/>
            <person name="Rudolf J.D."/>
            <person name="Lohman J.R."/>
            <person name="Gansemans Y."/>
            <person name="Zhu X."/>
            <person name="Huang Y."/>
            <person name="Zhao L.X."/>
            <person name="Jiang Y."/>
            <person name="Van Nieuwerburgh F."/>
            <person name="Rader C."/>
            <person name="Duan Y."/>
            <person name="Shen B."/>
        </authorList>
    </citation>
    <scope>NUCLEOTIDE SEQUENCE</scope>
    <source>
        <strain evidence="3">CB03234</strain>
    </source>
</reference>
<evidence type="ECO:0008006" key="4">
    <source>
        <dbReference type="Google" id="ProtNLM"/>
    </source>
</evidence>
<dbReference type="EMBL" id="KT716443">
    <property type="protein sequence ID" value="AME18004.1"/>
    <property type="molecule type" value="Genomic_DNA"/>
</dbReference>
<feature type="transmembrane region" description="Helical" evidence="2">
    <location>
        <begin position="121"/>
        <end position="138"/>
    </location>
</feature>
<proteinExistence type="predicted"/>
<organism evidence="3">
    <name type="scientific">Streptomyces sp. (strain CB03234)</name>
    <dbReference type="NCBI Taxonomy" id="1703937"/>
    <lineage>
        <taxon>Bacteria</taxon>
        <taxon>Bacillati</taxon>
        <taxon>Actinomycetota</taxon>
        <taxon>Actinomycetes</taxon>
        <taxon>Kitasatosporales</taxon>
        <taxon>Streptomycetaceae</taxon>
        <taxon>Streptomyces</taxon>
    </lineage>
</organism>
<keyword evidence="2" id="KW-0472">Membrane</keyword>
<dbReference type="OrthoDB" id="9776359at2"/>
<feature type="transmembrane region" description="Helical" evidence="2">
    <location>
        <begin position="207"/>
        <end position="226"/>
    </location>
</feature>
<evidence type="ECO:0000313" key="3">
    <source>
        <dbReference type="EMBL" id="AME18004.1"/>
    </source>
</evidence>
<protein>
    <recommendedName>
        <fullName evidence="4">Enediyne biosynthesis protein UnbU</fullName>
    </recommendedName>
</protein>
<feature type="region of interest" description="Disordered" evidence="1">
    <location>
        <begin position="1"/>
        <end position="24"/>
    </location>
</feature>
<feature type="transmembrane region" description="Helical" evidence="2">
    <location>
        <begin position="150"/>
        <end position="170"/>
    </location>
</feature>
<evidence type="ECO:0000256" key="1">
    <source>
        <dbReference type="SAM" id="MobiDB-lite"/>
    </source>
</evidence>
<feature type="compositionally biased region" description="Low complexity" evidence="1">
    <location>
        <begin position="1"/>
        <end position="22"/>
    </location>
</feature>
<feature type="transmembrane region" description="Helical" evidence="2">
    <location>
        <begin position="287"/>
        <end position="308"/>
    </location>
</feature>
<accession>A0A125SA08</accession>
<sequence>MTTTVPASTAAAEAAAPATAEPGLSPAQRRSKALRRFALSITVLNIVGLAWLGFEQAFITPFVAVGVAYAVELLLETADAAAHGRRPRYLAGSFGEVLDFMLPAHITGLACSMLLYANDRLWPVAFAAAVGIGSKYVVRARVRGKSQHVLNPSNTGIVAALLLFPWVGIAPPYQFTEYPPGIVRWIIPLVVLVAGTMLNAKLTGKMPLLYGWIAGFVLQALIRSAVTDVWLAGALLPMTGVAFILYTNYMISDPGTTPFPPRRQFAFGLGIAAAYGVLMVFHVSFGFFFALGIVCLVRWLALVSLPVTRPLWDRLRTRTATGPARAAAGATSKEAS</sequence>
<feature type="transmembrane region" description="Helical" evidence="2">
    <location>
        <begin position="263"/>
        <end position="281"/>
    </location>
</feature>
<name>A0A125SA08_STRX0</name>
<feature type="transmembrane region" description="Helical" evidence="2">
    <location>
        <begin position="232"/>
        <end position="251"/>
    </location>
</feature>
<feature type="transmembrane region" description="Helical" evidence="2">
    <location>
        <begin position="33"/>
        <end position="52"/>
    </location>
</feature>